<dbReference type="Proteomes" id="UP001046870">
    <property type="component" value="Chromosome 4"/>
</dbReference>
<feature type="compositionally biased region" description="Basic and acidic residues" evidence="1">
    <location>
        <begin position="452"/>
        <end position="468"/>
    </location>
</feature>
<feature type="region of interest" description="Disordered" evidence="1">
    <location>
        <begin position="348"/>
        <end position="554"/>
    </location>
</feature>
<keyword evidence="3" id="KW-1185">Reference proteome</keyword>
<feature type="compositionally biased region" description="Acidic residues" evidence="1">
    <location>
        <begin position="399"/>
        <end position="410"/>
    </location>
</feature>
<feature type="compositionally biased region" description="Acidic residues" evidence="1">
    <location>
        <begin position="617"/>
        <end position="645"/>
    </location>
</feature>
<organism evidence="2 3">
    <name type="scientific">Megalops atlanticus</name>
    <name type="common">Tarpon</name>
    <name type="synonym">Clupea gigantea</name>
    <dbReference type="NCBI Taxonomy" id="7932"/>
    <lineage>
        <taxon>Eukaryota</taxon>
        <taxon>Metazoa</taxon>
        <taxon>Chordata</taxon>
        <taxon>Craniata</taxon>
        <taxon>Vertebrata</taxon>
        <taxon>Euteleostomi</taxon>
        <taxon>Actinopterygii</taxon>
        <taxon>Neopterygii</taxon>
        <taxon>Teleostei</taxon>
        <taxon>Elopiformes</taxon>
        <taxon>Megalopidae</taxon>
        <taxon>Megalops</taxon>
    </lineage>
</organism>
<comment type="caution">
    <text evidence="2">The sequence shown here is derived from an EMBL/GenBank/DDBJ whole genome shotgun (WGS) entry which is preliminary data.</text>
</comment>
<evidence type="ECO:0000256" key="1">
    <source>
        <dbReference type="SAM" id="MobiDB-lite"/>
    </source>
</evidence>
<dbReference type="OrthoDB" id="8954808at2759"/>
<name>A0A9D3TDW3_MEGAT</name>
<sequence>MDFPVDVLGSLSQDDLEHSAEHYMSELLYSNPDRPEHFTLPDSTQIPIGLSNVGFVPLYGADLKQKVLALFTPEDQFTAVALYLVDRWWAVEDILKTSEPSRNGLLQVRTLGERIVLYVLNRIVYRAKEMGKNEVPFLCHSENDYAKILWKDCEAIGFYSVKPEGSLCSSFLTQRYQLPVMDSIFVRKAHRGNGHGLQILEDFVDCFKENALGLKYPLSPAMYKVCEQYLRTYPADKELLWEVESVGGPFQRSPIANKIESMTFRAEDLSLLQESGKTETVTQQETVQKTVTTSIEITEEVVIVNKHIKVAEEVEDTPVSTRTRSSEFRRKRLREEIEVVEESLPGKINRVEDTDVEVGPPAEELVADEAVEEKEEEPGPADEEMEEAAAPQELPQEGGLEDEPVLEDEPLEKAEGEPMNGNVITELEEGTADQVLEEPAPVQEDDSQVEGEGEKDGEITEEATRDTAENEAQDTVEAVSEEEAKGEAPLEPEEPAPEMVDTSVTEPSKVAPEEEQENEDELSAEADAQNKSSPLAEEVQEEESREEAQAPMDFCEDAVLLVGLKEVSYEPPEKEEEKIVEEQSVKLGVEEEEDKAEENIVEEKEGQQDNVEVEDKIVEDDSEDQGMEEEEDKTEGIVDENEGWEEEKVGKETEEDHVIVEKERIVEEEEENVAEENIEKRAQIQKMSLRWWNEEF</sequence>
<feature type="compositionally biased region" description="Basic and acidic residues" evidence="1">
    <location>
        <begin position="646"/>
        <end position="656"/>
    </location>
</feature>
<feature type="region of interest" description="Disordered" evidence="1">
    <location>
        <begin position="569"/>
        <end position="656"/>
    </location>
</feature>
<accession>A0A9D3TDW3</accession>
<feature type="compositionally biased region" description="Acidic residues" evidence="1">
    <location>
        <begin position="513"/>
        <end position="524"/>
    </location>
</feature>
<evidence type="ECO:0000313" key="3">
    <source>
        <dbReference type="Proteomes" id="UP001046870"/>
    </source>
</evidence>
<feature type="compositionally biased region" description="Acidic residues" evidence="1">
    <location>
        <begin position="365"/>
        <end position="387"/>
    </location>
</feature>
<reference evidence="2" key="1">
    <citation type="submission" date="2021-01" db="EMBL/GenBank/DDBJ databases">
        <authorList>
            <person name="Zahm M."/>
            <person name="Roques C."/>
            <person name="Cabau C."/>
            <person name="Klopp C."/>
            <person name="Donnadieu C."/>
            <person name="Jouanno E."/>
            <person name="Lampietro C."/>
            <person name="Louis A."/>
            <person name="Herpin A."/>
            <person name="Echchiki A."/>
            <person name="Berthelot C."/>
            <person name="Parey E."/>
            <person name="Roest-Crollius H."/>
            <person name="Braasch I."/>
            <person name="Postlethwait J."/>
            <person name="Bobe J."/>
            <person name="Montfort J."/>
            <person name="Bouchez O."/>
            <person name="Begum T."/>
            <person name="Mejri S."/>
            <person name="Adams A."/>
            <person name="Chen W.-J."/>
            <person name="Guiguen Y."/>
        </authorList>
    </citation>
    <scope>NUCLEOTIDE SEQUENCE</scope>
    <source>
        <strain evidence="2">YG-15Mar2019-1</strain>
        <tissue evidence="2">Brain</tissue>
    </source>
</reference>
<feature type="compositionally biased region" description="Low complexity" evidence="1">
    <location>
        <begin position="388"/>
        <end position="398"/>
    </location>
</feature>
<proteinExistence type="predicted"/>
<evidence type="ECO:0008006" key="4">
    <source>
        <dbReference type="Google" id="ProtNLM"/>
    </source>
</evidence>
<dbReference type="PANTHER" id="PTHR22442:SF3">
    <property type="entry name" value="SOLUBLE LAMIN-ASSOCIATED PROTEIN OF 75 KDA"/>
    <property type="match status" value="1"/>
</dbReference>
<dbReference type="EMBL" id="JAFDVH010000004">
    <property type="protein sequence ID" value="KAG7481438.1"/>
    <property type="molecule type" value="Genomic_DNA"/>
</dbReference>
<protein>
    <recommendedName>
        <fullName evidence="4">Soluble lamin-associated protein of 75 kDa-like</fullName>
    </recommendedName>
</protein>
<dbReference type="InterPro" id="IPR029625">
    <property type="entry name" value="FAM169"/>
</dbReference>
<feature type="compositionally biased region" description="Basic and acidic residues" evidence="1">
    <location>
        <begin position="597"/>
        <end position="607"/>
    </location>
</feature>
<evidence type="ECO:0000313" key="2">
    <source>
        <dbReference type="EMBL" id="KAG7481438.1"/>
    </source>
</evidence>
<gene>
    <name evidence="2" type="ORF">MATL_G00066590</name>
</gene>
<feature type="compositionally biased region" description="Basic and acidic residues" evidence="1">
    <location>
        <begin position="569"/>
        <end position="584"/>
    </location>
</feature>
<dbReference type="AlphaFoldDB" id="A0A9D3TDW3"/>
<dbReference type="PANTHER" id="PTHR22442">
    <property type="match status" value="1"/>
</dbReference>